<evidence type="ECO:0000313" key="1">
    <source>
        <dbReference type="EMBL" id="KFM72952.1"/>
    </source>
</evidence>
<dbReference type="PANTHER" id="PTHR16260">
    <property type="entry name" value="SIMILAR TO 1700123O20RIK PROTEIN"/>
    <property type="match status" value="1"/>
</dbReference>
<reference evidence="1 2" key="1">
    <citation type="submission" date="2013-11" db="EMBL/GenBank/DDBJ databases">
        <title>Genome sequencing of Stegodyphus mimosarum.</title>
        <authorList>
            <person name="Bechsgaard J."/>
        </authorList>
    </citation>
    <scope>NUCLEOTIDE SEQUENCE [LARGE SCALE GENOMIC DNA]</scope>
</reference>
<dbReference type="STRING" id="407821.A0A087U6G3"/>
<dbReference type="InterPro" id="IPR028019">
    <property type="entry name" value="DUF4508"/>
</dbReference>
<dbReference type="AlphaFoldDB" id="A0A087U6G3"/>
<name>A0A087U6G3_STEMI</name>
<dbReference type="PANTHER" id="PTHR16260:SF3">
    <property type="entry name" value="CHROMOSOME 14 OPEN READING FRAME 119-LIKE-RELATED"/>
    <property type="match status" value="1"/>
</dbReference>
<dbReference type="OrthoDB" id="6514241at2759"/>
<sequence length="98" mass="11775">MSFSPEEEQIRCTLHWFHNWNNTQRKEFLDVLKTQHLSHAEDLASSFESLKISRRSPSVFECQLKQFSLWFDEWSMQGRRSLFIKLLEVDQTLLARLS</sequence>
<proteinExistence type="predicted"/>
<dbReference type="Pfam" id="PF14969">
    <property type="entry name" value="DUF4508"/>
    <property type="match status" value="1"/>
</dbReference>
<dbReference type="EMBL" id="KK118433">
    <property type="protein sequence ID" value="KFM72952.1"/>
    <property type="molecule type" value="Genomic_DNA"/>
</dbReference>
<evidence type="ECO:0000313" key="2">
    <source>
        <dbReference type="Proteomes" id="UP000054359"/>
    </source>
</evidence>
<dbReference type="Proteomes" id="UP000054359">
    <property type="component" value="Unassembled WGS sequence"/>
</dbReference>
<organism evidence="1 2">
    <name type="scientific">Stegodyphus mimosarum</name>
    <name type="common">African social velvet spider</name>
    <dbReference type="NCBI Taxonomy" id="407821"/>
    <lineage>
        <taxon>Eukaryota</taxon>
        <taxon>Metazoa</taxon>
        <taxon>Ecdysozoa</taxon>
        <taxon>Arthropoda</taxon>
        <taxon>Chelicerata</taxon>
        <taxon>Arachnida</taxon>
        <taxon>Araneae</taxon>
        <taxon>Araneomorphae</taxon>
        <taxon>Entelegynae</taxon>
        <taxon>Eresoidea</taxon>
        <taxon>Eresidae</taxon>
        <taxon>Stegodyphus</taxon>
    </lineage>
</organism>
<accession>A0A087U6G3</accession>
<feature type="non-terminal residue" evidence="1">
    <location>
        <position position="98"/>
    </location>
</feature>
<keyword evidence="2" id="KW-1185">Reference proteome</keyword>
<protein>
    <submittedName>
        <fullName evidence="1">Uncharacterized protein</fullName>
    </submittedName>
</protein>
<dbReference type="OMA" id="PRNIFEC"/>
<gene>
    <name evidence="1" type="ORF">X975_03776</name>
</gene>